<reference evidence="6" key="1">
    <citation type="submission" date="2020-05" db="EMBL/GenBank/DDBJ databases">
        <title>Mycena genomes resolve the evolution of fungal bioluminescence.</title>
        <authorList>
            <person name="Tsai I.J."/>
        </authorList>
    </citation>
    <scope>NUCLEOTIDE SEQUENCE</scope>
    <source>
        <strain evidence="6">110903Hualien_Pintung</strain>
    </source>
</reference>
<evidence type="ECO:0000313" key="6">
    <source>
        <dbReference type="EMBL" id="KAF7320792.1"/>
    </source>
</evidence>
<feature type="compositionally biased region" description="Basic and acidic residues" evidence="4">
    <location>
        <begin position="14"/>
        <end position="26"/>
    </location>
</feature>
<feature type="compositionally biased region" description="Acidic residues" evidence="4">
    <location>
        <begin position="358"/>
        <end position="387"/>
    </location>
</feature>
<feature type="DNA-binding region" description="Fork-head" evidence="3">
    <location>
        <begin position="179"/>
        <end position="272"/>
    </location>
</feature>
<dbReference type="GO" id="GO:0005634">
    <property type="term" value="C:nucleus"/>
    <property type="evidence" value="ECO:0007669"/>
    <property type="project" value="UniProtKB-SubCell"/>
</dbReference>
<keyword evidence="1 3" id="KW-0238">DNA-binding</keyword>
<dbReference type="GO" id="GO:0000981">
    <property type="term" value="F:DNA-binding transcription factor activity, RNA polymerase II-specific"/>
    <property type="evidence" value="ECO:0007669"/>
    <property type="project" value="TreeGrafter"/>
</dbReference>
<dbReference type="EMBL" id="JACAZE010000002">
    <property type="protein sequence ID" value="KAF7320792.1"/>
    <property type="molecule type" value="Genomic_DNA"/>
</dbReference>
<evidence type="ECO:0000256" key="4">
    <source>
        <dbReference type="SAM" id="MobiDB-lite"/>
    </source>
</evidence>
<evidence type="ECO:0000256" key="3">
    <source>
        <dbReference type="PROSITE-ProRule" id="PRU00089"/>
    </source>
</evidence>
<comment type="subcellular location">
    <subcellularLocation>
        <location evidence="3">Nucleus</location>
    </subcellularLocation>
</comment>
<evidence type="ECO:0000256" key="2">
    <source>
        <dbReference type="ARBA" id="ARBA00023242"/>
    </source>
</evidence>
<feature type="compositionally biased region" description="Acidic residues" evidence="4">
    <location>
        <begin position="403"/>
        <end position="428"/>
    </location>
</feature>
<dbReference type="GO" id="GO:0000978">
    <property type="term" value="F:RNA polymerase II cis-regulatory region sequence-specific DNA binding"/>
    <property type="evidence" value="ECO:0007669"/>
    <property type="project" value="TreeGrafter"/>
</dbReference>
<feature type="compositionally biased region" description="Low complexity" evidence="4">
    <location>
        <begin position="468"/>
        <end position="487"/>
    </location>
</feature>
<feature type="compositionally biased region" description="Low complexity" evidence="4">
    <location>
        <begin position="69"/>
        <end position="85"/>
    </location>
</feature>
<dbReference type="Pfam" id="PF00250">
    <property type="entry name" value="Forkhead"/>
    <property type="match status" value="1"/>
</dbReference>
<dbReference type="InterPro" id="IPR001766">
    <property type="entry name" value="Fork_head_dom"/>
</dbReference>
<dbReference type="AlphaFoldDB" id="A0A8H6WKI4"/>
<sequence>MDDSPTNALPPDDDLPRTPDNDDRPGSSHSSNPNSPNPRRRLTGPFYLQNILNEDDERKREAALRAEGSSSASPATSSAFSPLSPVAGPSRGDDHGTFVYSHPPPPPPGYPHTQTQYAHIAPSPHPPAGVYIHPHPHAMNMYPRSRIEADADYLRRQLCLAPSVNVDLWAIADPPDGQKPFASLPTLIKLAIHGDPKKKLTLQGICEALVNRFAWFNEHQMDDAWKNSVRHNLSLNKVFRKVPRDAKQMGKGCYWELDLSGGEGHKRPRKRRKHDKATGTMVSAIQSTRASTTVQIPYGVSREVAYGPGAVPQQMLHHGPIASGSNNMMGRLVSARPPANAGLGRLVVPRLRPVKMEGDDDSEMEVESEEDDNDELDDEEEDELDADPAEHHHYYQSTRMDVDDQQDDDEDDDQQDDDDDDPESEEAIDAPYRPRTRAPPPALPGEHGGRVMRPRHARSQSDNSQSTSGGPSRRPARSASSAASSSPKTGRRAGAAHRSRGGIGRSIASPPPAPFVSVSAPGLEALSAEAMRRMDSAASTPPPSASTVYSHPPPPPPPLTPQMLPSPDGERDRERDELDGRRDSSNGTSAEPDLPPLAFKREPSTD</sequence>
<feature type="compositionally biased region" description="Pro residues" evidence="4">
    <location>
        <begin position="551"/>
        <end position="560"/>
    </location>
</feature>
<name>A0A8H6WKI4_MYCCL</name>
<accession>A0A8H6WKI4</accession>
<gene>
    <name evidence="6" type="ORF">HMN09_00165600</name>
</gene>
<feature type="region of interest" description="Disordered" evidence="4">
    <location>
        <begin position="1"/>
        <end position="110"/>
    </location>
</feature>
<feature type="compositionally biased region" description="Basic and acidic residues" evidence="4">
    <location>
        <begin position="568"/>
        <end position="584"/>
    </location>
</feature>
<feature type="domain" description="Fork-head" evidence="5">
    <location>
        <begin position="179"/>
        <end position="272"/>
    </location>
</feature>
<dbReference type="OrthoDB" id="5954824at2759"/>
<dbReference type="SMART" id="SM00339">
    <property type="entry name" value="FH"/>
    <property type="match status" value="1"/>
</dbReference>
<dbReference type="InterPro" id="IPR036388">
    <property type="entry name" value="WH-like_DNA-bd_sf"/>
</dbReference>
<dbReference type="PANTHER" id="PTHR11829:SF343">
    <property type="entry name" value="FORK-HEAD DOMAIN-CONTAINING PROTEIN"/>
    <property type="match status" value="1"/>
</dbReference>
<keyword evidence="7" id="KW-1185">Reference proteome</keyword>
<feature type="compositionally biased region" description="Basic residues" evidence="4">
    <location>
        <begin position="489"/>
        <end position="500"/>
    </location>
</feature>
<comment type="caution">
    <text evidence="6">The sequence shown here is derived from an EMBL/GenBank/DDBJ whole genome shotgun (WGS) entry which is preliminary data.</text>
</comment>
<dbReference type="Proteomes" id="UP000613580">
    <property type="component" value="Unassembled WGS sequence"/>
</dbReference>
<dbReference type="Gene3D" id="1.10.10.10">
    <property type="entry name" value="Winged helix-like DNA-binding domain superfamily/Winged helix DNA-binding domain"/>
    <property type="match status" value="1"/>
</dbReference>
<dbReference type="PROSITE" id="PS00658">
    <property type="entry name" value="FORK_HEAD_2"/>
    <property type="match status" value="1"/>
</dbReference>
<dbReference type="InterPro" id="IPR050211">
    <property type="entry name" value="FOX_domain-containing"/>
</dbReference>
<organism evidence="6 7">
    <name type="scientific">Mycena chlorophos</name>
    <name type="common">Agaric fungus</name>
    <name type="synonym">Agaricus chlorophos</name>
    <dbReference type="NCBI Taxonomy" id="658473"/>
    <lineage>
        <taxon>Eukaryota</taxon>
        <taxon>Fungi</taxon>
        <taxon>Dikarya</taxon>
        <taxon>Basidiomycota</taxon>
        <taxon>Agaricomycotina</taxon>
        <taxon>Agaricomycetes</taxon>
        <taxon>Agaricomycetidae</taxon>
        <taxon>Agaricales</taxon>
        <taxon>Marasmiineae</taxon>
        <taxon>Mycenaceae</taxon>
        <taxon>Mycena</taxon>
    </lineage>
</organism>
<evidence type="ECO:0000313" key="7">
    <source>
        <dbReference type="Proteomes" id="UP000613580"/>
    </source>
</evidence>
<evidence type="ECO:0000259" key="5">
    <source>
        <dbReference type="PROSITE" id="PS50039"/>
    </source>
</evidence>
<protein>
    <submittedName>
        <fullName evidence="6">Fork-head domain-containing protein</fullName>
    </submittedName>
</protein>
<dbReference type="PANTHER" id="PTHR11829">
    <property type="entry name" value="FORKHEAD BOX PROTEIN"/>
    <property type="match status" value="1"/>
</dbReference>
<dbReference type="InterPro" id="IPR036390">
    <property type="entry name" value="WH_DNA-bd_sf"/>
</dbReference>
<dbReference type="PROSITE" id="PS50039">
    <property type="entry name" value="FORK_HEAD_3"/>
    <property type="match status" value="1"/>
</dbReference>
<dbReference type="InterPro" id="IPR030456">
    <property type="entry name" value="TF_fork_head_CS_2"/>
</dbReference>
<dbReference type="PRINTS" id="PR00053">
    <property type="entry name" value="FORKHEAD"/>
</dbReference>
<dbReference type="CDD" id="cd00059">
    <property type="entry name" value="FH_FOX"/>
    <property type="match status" value="1"/>
</dbReference>
<evidence type="ECO:0000256" key="1">
    <source>
        <dbReference type="ARBA" id="ARBA00023125"/>
    </source>
</evidence>
<dbReference type="SUPFAM" id="SSF46785">
    <property type="entry name" value="Winged helix' DNA-binding domain"/>
    <property type="match status" value="1"/>
</dbReference>
<keyword evidence="2 3" id="KW-0539">Nucleus</keyword>
<feature type="region of interest" description="Disordered" evidence="4">
    <location>
        <begin position="351"/>
        <end position="606"/>
    </location>
</feature>
<proteinExistence type="predicted"/>